<evidence type="ECO:0000256" key="1">
    <source>
        <dbReference type="SAM" id="MobiDB-lite"/>
    </source>
</evidence>
<dbReference type="AlphaFoldDB" id="A0A2K8T725"/>
<dbReference type="EMBL" id="CP024790">
    <property type="protein sequence ID" value="AUB43393.1"/>
    <property type="molecule type" value="Genomic_DNA"/>
</dbReference>
<dbReference type="RefSeq" id="WP_100903540.1">
    <property type="nucleotide sequence ID" value="NZ_CAWNNC010000006.1"/>
</dbReference>
<name>A0A2K8T725_9NOSO</name>
<organism evidence="2 3">
    <name type="scientific">Nostoc flagelliforme CCNUN1</name>
    <dbReference type="NCBI Taxonomy" id="2038116"/>
    <lineage>
        <taxon>Bacteria</taxon>
        <taxon>Bacillati</taxon>
        <taxon>Cyanobacteriota</taxon>
        <taxon>Cyanophyceae</taxon>
        <taxon>Nostocales</taxon>
        <taxon>Nostocaceae</taxon>
        <taxon>Nostoc</taxon>
    </lineage>
</organism>
<dbReference type="KEGG" id="nfl:COO91_09568"/>
<proteinExistence type="predicted"/>
<dbReference type="OrthoDB" id="503465at2"/>
<protein>
    <recommendedName>
        <fullName evidence="4">Molecular chaperone DnaK</fullName>
    </recommendedName>
</protein>
<sequence>MNKPNPNPDPAVDTPKIVISADIGGSETKAIAQIYPSGVPIVLAMPPEIADVSKTSVARFVPNSYNTSIWVGMGDEYYVLGALAKSVFAGTSALRDLKSHYALPKLAALLWLACRQFRFDTNNIDAFVQVLMPPGEISNADNLGKKLGQSLNRGIVTPTNKLKGKLRNFHVAPEGSGIMIYRSRTLAGSYTQKNIGLLMLGYRNASFVLSQKGNPALAETTDLGMNWLVQQFVQRTAVGLSKEDEHLVTAIIAAGQGNFAPLRSLSRQATPEGVAADLKLFQNILPEVRSDYCRALVRWIRNIPSLDEILICGGTADFVKKELTDHFQNEGIPIVWNGGVQFPAPLDTKGLGERVADVWTAHITYILMLDKNFAYDRKQDLVPDPNKPRPSTPTSGLAQLREYAKKREAEQPLNS</sequence>
<evidence type="ECO:0000313" key="2">
    <source>
        <dbReference type="EMBL" id="AUB43393.1"/>
    </source>
</evidence>
<accession>A0A2K8T725</accession>
<keyword evidence="2" id="KW-0614">Plasmid</keyword>
<dbReference type="CDD" id="cd10227">
    <property type="entry name" value="ASKHA_NBD_ParM-like"/>
    <property type="match status" value="1"/>
</dbReference>
<reference evidence="2 3" key="1">
    <citation type="submission" date="2017-11" db="EMBL/GenBank/DDBJ databases">
        <title>Complete genome of a free-living desiccation-tolerant cyanobacterium and its photosynthetic adaptation to extreme terrestrial habitat.</title>
        <authorList>
            <person name="Shang J."/>
        </authorList>
    </citation>
    <scope>NUCLEOTIDE SEQUENCE [LARGE SCALE GENOMIC DNA]</scope>
    <source>
        <strain evidence="2 3">CCNUN1</strain>
        <plasmid evidence="3">pnfsy05</plasmid>
    </source>
</reference>
<evidence type="ECO:0008006" key="4">
    <source>
        <dbReference type="Google" id="ProtNLM"/>
    </source>
</evidence>
<geneLocation type="plasmid" evidence="3">
    <name>pnfsy05</name>
</geneLocation>
<feature type="region of interest" description="Disordered" evidence="1">
    <location>
        <begin position="379"/>
        <end position="398"/>
    </location>
</feature>
<keyword evidence="3" id="KW-1185">Reference proteome</keyword>
<gene>
    <name evidence="2" type="ORF">COO91_09568</name>
</gene>
<evidence type="ECO:0000313" key="3">
    <source>
        <dbReference type="Proteomes" id="UP000232003"/>
    </source>
</evidence>
<dbReference type="Gene3D" id="3.30.420.40">
    <property type="match status" value="2"/>
</dbReference>
<dbReference type="Proteomes" id="UP000232003">
    <property type="component" value="Plasmid pNFSY05"/>
</dbReference>